<accession>A0AB34JEX2</accession>
<protein>
    <submittedName>
        <fullName evidence="2">Uncharacterized protein</fullName>
    </submittedName>
</protein>
<feature type="compositionally biased region" description="Basic residues" evidence="1">
    <location>
        <begin position="212"/>
        <end position="222"/>
    </location>
</feature>
<proteinExistence type="predicted"/>
<evidence type="ECO:0000313" key="3">
    <source>
        <dbReference type="Proteomes" id="UP001515480"/>
    </source>
</evidence>
<evidence type="ECO:0000256" key="1">
    <source>
        <dbReference type="SAM" id="MobiDB-lite"/>
    </source>
</evidence>
<evidence type="ECO:0000313" key="2">
    <source>
        <dbReference type="EMBL" id="KAL1519301.1"/>
    </source>
</evidence>
<comment type="caution">
    <text evidence="2">The sequence shown here is derived from an EMBL/GenBank/DDBJ whole genome shotgun (WGS) entry which is preliminary data.</text>
</comment>
<keyword evidence="3" id="KW-1185">Reference proteome</keyword>
<dbReference type="AlphaFoldDB" id="A0AB34JEX2"/>
<gene>
    <name evidence="2" type="ORF">AB1Y20_022828</name>
</gene>
<organism evidence="2 3">
    <name type="scientific">Prymnesium parvum</name>
    <name type="common">Toxic golden alga</name>
    <dbReference type="NCBI Taxonomy" id="97485"/>
    <lineage>
        <taxon>Eukaryota</taxon>
        <taxon>Haptista</taxon>
        <taxon>Haptophyta</taxon>
        <taxon>Prymnesiophyceae</taxon>
        <taxon>Prymnesiales</taxon>
        <taxon>Prymnesiaceae</taxon>
        <taxon>Prymnesium</taxon>
    </lineage>
</organism>
<reference evidence="2 3" key="1">
    <citation type="journal article" date="2024" name="Science">
        <title>Giant polyketide synthase enzymes in the biosynthesis of giant marine polyether toxins.</title>
        <authorList>
            <person name="Fallon T.R."/>
            <person name="Shende V.V."/>
            <person name="Wierzbicki I.H."/>
            <person name="Pendleton A.L."/>
            <person name="Watervoot N.F."/>
            <person name="Auber R.P."/>
            <person name="Gonzalez D.J."/>
            <person name="Wisecaver J.H."/>
            <person name="Moore B.S."/>
        </authorList>
    </citation>
    <scope>NUCLEOTIDE SEQUENCE [LARGE SCALE GENOMIC DNA]</scope>
    <source>
        <strain evidence="2 3">12B1</strain>
    </source>
</reference>
<name>A0AB34JEX2_PRYPA</name>
<dbReference type="Proteomes" id="UP001515480">
    <property type="component" value="Unassembled WGS sequence"/>
</dbReference>
<sequence>MALAWVRRRHKRSVRSLPNVSMRGPTNHISRDERCRYKPQYAVARSVCSPALSGRGGISFEEARKQAVLAAQLYHRRDRAPRFMLRELLRHGEAPCQSPAPNSPRVVLQSLPPLSSVHNSFKAESAVSSCPSESSTCLPCASISTPFLRPTIPSDDALHGECVAVPPPPTKILPGPKKAEEFISFEQALKEAQAAARALRARQSRSNDAHIHVPRNHGLTRA</sequence>
<feature type="region of interest" description="Disordered" evidence="1">
    <location>
        <begin position="202"/>
        <end position="222"/>
    </location>
</feature>
<dbReference type="EMBL" id="JBGBPQ010000009">
    <property type="protein sequence ID" value="KAL1519301.1"/>
    <property type="molecule type" value="Genomic_DNA"/>
</dbReference>